<organism evidence="2 3">
    <name type="scientific">Trichosporon asahii var. asahii (strain ATCC 90039 / CBS 2479 / JCM 2466 / KCTC 7840 / NBRC 103889/ NCYC 2677 / UAMH 7654)</name>
    <name type="common">Yeast</name>
    <dbReference type="NCBI Taxonomy" id="1186058"/>
    <lineage>
        <taxon>Eukaryota</taxon>
        <taxon>Fungi</taxon>
        <taxon>Dikarya</taxon>
        <taxon>Basidiomycota</taxon>
        <taxon>Agaricomycotina</taxon>
        <taxon>Tremellomycetes</taxon>
        <taxon>Trichosporonales</taxon>
        <taxon>Trichosporonaceae</taxon>
        <taxon>Trichosporon</taxon>
    </lineage>
</organism>
<dbReference type="VEuPathDB" id="FungiDB:A1Q1_07271"/>
<dbReference type="GeneID" id="25990783"/>
<name>J6F3G5_TRIAS</name>
<evidence type="ECO:0000256" key="1">
    <source>
        <dbReference type="SAM" id="MobiDB-lite"/>
    </source>
</evidence>
<dbReference type="HOGENOM" id="CLU_987606_0_0_1"/>
<dbReference type="KEGG" id="tasa:A1Q1_07271"/>
<reference evidence="2 3" key="1">
    <citation type="journal article" date="2012" name="Eukaryot. Cell">
        <title>Draft genome sequence of CBS 2479, the standard type strain of Trichosporon asahii.</title>
        <authorList>
            <person name="Yang R.Y."/>
            <person name="Li H.T."/>
            <person name="Zhu H."/>
            <person name="Zhou G.P."/>
            <person name="Wang M."/>
            <person name="Wang L."/>
        </authorList>
    </citation>
    <scope>NUCLEOTIDE SEQUENCE [LARGE SCALE GENOMIC DNA]</scope>
    <source>
        <strain evidence="3">ATCC 90039 / CBS 2479 / JCM 2466 / KCTC 7840 / NCYC 2677 / UAMH 7654</strain>
    </source>
</reference>
<feature type="compositionally biased region" description="Basic and acidic residues" evidence="1">
    <location>
        <begin position="19"/>
        <end position="35"/>
    </location>
</feature>
<feature type="compositionally biased region" description="Basic and acidic residues" evidence="1">
    <location>
        <begin position="230"/>
        <end position="239"/>
    </location>
</feature>
<evidence type="ECO:0000313" key="2">
    <source>
        <dbReference type="EMBL" id="EJT51509.1"/>
    </source>
</evidence>
<dbReference type="Proteomes" id="UP000002748">
    <property type="component" value="Unassembled WGS sequence"/>
</dbReference>
<gene>
    <name evidence="2" type="ORF">A1Q1_07271</name>
</gene>
<feature type="compositionally biased region" description="Basic and acidic residues" evidence="1">
    <location>
        <begin position="135"/>
        <end position="151"/>
    </location>
</feature>
<dbReference type="EMBL" id="ALBS01000054">
    <property type="protein sequence ID" value="EJT51509.1"/>
    <property type="molecule type" value="Genomic_DNA"/>
</dbReference>
<protein>
    <submittedName>
        <fullName evidence="2">Uncharacterized protein</fullName>
    </submittedName>
</protein>
<accession>J6F3G5</accession>
<sequence>MSRSKPYSRQSSGSGPSGGKRDTDAAWKHDLHDSRPALLQRLGSGSPASSASSLKSRLGLDSSSPRERNSPSYAGRELLPGNSGQVHGLRSDSIGNAGKELLPAGKSARSGRGSRPRGSNGNEGAAFAANALGNLRRDRNDRSDRDRRDKPVSIAGAARAWVRVEHLAPGTTGADVKSAFASSPIQRAEVTSRPGDKDVVVELELPDEEAARELPLARAAAEGSVLANGRRTERGERQDVLGPDPDAAAASATEDEPRGPHWAPLARCEFPFSRVETDDQAI</sequence>
<feature type="compositionally biased region" description="Low complexity" evidence="1">
    <location>
        <begin position="41"/>
        <end position="60"/>
    </location>
</feature>
<comment type="caution">
    <text evidence="2">The sequence shown here is derived from an EMBL/GenBank/DDBJ whole genome shotgun (WGS) entry which is preliminary data.</text>
</comment>
<feature type="compositionally biased region" description="Low complexity" evidence="1">
    <location>
        <begin position="103"/>
        <end position="134"/>
    </location>
</feature>
<dbReference type="RefSeq" id="XP_014182982.1">
    <property type="nucleotide sequence ID" value="XM_014327507.1"/>
</dbReference>
<feature type="region of interest" description="Disordered" evidence="1">
    <location>
        <begin position="221"/>
        <end position="265"/>
    </location>
</feature>
<feature type="compositionally biased region" description="Polar residues" evidence="1">
    <location>
        <begin position="1"/>
        <end position="10"/>
    </location>
</feature>
<feature type="region of interest" description="Disordered" evidence="1">
    <location>
        <begin position="1"/>
        <end position="158"/>
    </location>
</feature>
<dbReference type="AlphaFoldDB" id="J6F3G5"/>
<proteinExistence type="predicted"/>
<evidence type="ECO:0000313" key="3">
    <source>
        <dbReference type="Proteomes" id="UP000002748"/>
    </source>
</evidence>